<dbReference type="AlphaFoldDB" id="D5VU05"/>
<dbReference type="GO" id="GO:0030246">
    <property type="term" value="F:carbohydrate binding"/>
    <property type="evidence" value="ECO:0007669"/>
    <property type="project" value="InterPro"/>
</dbReference>
<dbReference type="CDD" id="cd00146">
    <property type="entry name" value="PKD"/>
    <property type="match status" value="1"/>
</dbReference>
<dbReference type="KEGG" id="mif:Metin_1408"/>
<evidence type="ECO:0000313" key="3">
    <source>
        <dbReference type="EMBL" id="ADG14058.1"/>
    </source>
</evidence>
<gene>
    <name evidence="3" type="ordered locus">Metin_1408</name>
</gene>
<dbReference type="Proteomes" id="UP000002061">
    <property type="component" value="Chromosome"/>
</dbReference>
<dbReference type="SUPFAM" id="SSF49384">
    <property type="entry name" value="Carbohydrate-binding domain"/>
    <property type="match status" value="1"/>
</dbReference>
<keyword evidence="1" id="KW-0472">Membrane</keyword>
<proteinExistence type="predicted"/>
<keyword evidence="1" id="KW-1133">Transmembrane helix</keyword>
<dbReference type="InterPro" id="IPR008965">
    <property type="entry name" value="CBM2/CBM3_carb-bd_dom_sf"/>
</dbReference>
<evidence type="ECO:0000313" key="4">
    <source>
        <dbReference type="Proteomes" id="UP000002061"/>
    </source>
</evidence>
<reference evidence="3" key="1">
    <citation type="submission" date="2010-04" db="EMBL/GenBank/DDBJ databases">
        <title>Complete sequence of Methanocaldococcus infernus ME.</title>
        <authorList>
            <consortium name="US DOE Joint Genome Institute"/>
            <person name="Lucas S."/>
            <person name="Copeland A."/>
            <person name="Lapidus A."/>
            <person name="Cheng J.-F."/>
            <person name="Bruce D."/>
            <person name="Goodwin L."/>
            <person name="Pitluck S."/>
            <person name="Munk A.C."/>
            <person name="Detter J.C."/>
            <person name="Han C."/>
            <person name="Tapia R."/>
            <person name="Land M."/>
            <person name="Hauser L."/>
            <person name="Kyrpides N."/>
            <person name="Mikhailova N."/>
            <person name="Sieprawska-Lupa M."/>
            <person name="Whitman W.B."/>
            <person name="Woyke T."/>
        </authorList>
    </citation>
    <scope>NUCLEOTIDE SEQUENCE [LARGE SCALE GENOMIC DNA]</scope>
    <source>
        <strain evidence="3">ME</strain>
    </source>
</reference>
<evidence type="ECO:0000256" key="1">
    <source>
        <dbReference type="SAM" id="Phobius"/>
    </source>
</evidence>
<dbReference type="EMBL" id="CP002009">
    <property type="protein sequence ID" value="ADG14058.1"/>
    <property type="molecule type" value="Genomic_DNA"/>
</dbReference>
<dbReference type="InterPro" id="IPR035986">
    <property type="entry name" value="PKD_dom_sf"/>
</dbReference>
<dbReference type="eggNOG" id="arCOG02508">
    <property type="taxonomic scope" value="Archaea"/>
</dbReference>
<keyword evidence="4" id="KW-1185">Reference proteome</keyword>
<accession>D5VU05</accession>
<sequence length="678" mass="78292">MITMKLKYLLISVVLIFLFYTAFGHEVKLTPENVSVNEYEYFNLTLSANTSEKLGGFEDIICFPNALNITKDNIILSNIANSADLKDVSVLNGKVWISLVWFNNQPSGNFTIATLRFKALNDGIYQITQKPKLSDIEGQVLDTTCNSVRVTVKPLNLTIVEIKPINPKLNNNFDVVISIENAKEPVYNITGIIYYPKDLNVVDLNFYYLENNISNVNLNFDNNSIQFSINLNTSKKDFDLMKLTFFTNKEGTYLINATIKVNGHKTTVKPANFPIGKKIPSERFVGFSTFEKNVSYGDKEFIYITAKNIDTNISEIKGKIEYNSTILKISDISTSLNTIEKNWTVKNNSIDFYIKTNGTVSNNFNILSFWVEPIKNENTTTEIKISQIYLFNENGSINVPIRDKIIIHIIPKENNTYMKENNTSLKVFFAIEIIDDFKVNFYSLCNDNNTHYFWTFGDNSNSTSANPSHKYEKEGLYIIKLKVNNSFGETSYDECLLEIKKLRPINITFSNKTIHSNKSNVTIYCNITVKNPFSTKIYGNIQFIDYNDYKPEKTYIPFELLPNETKVFSIPINISKSTQIKGYVEYYMPIKRLIKYVWSFKENIELIKPKEVKFNNYYYNLTLNQLKIIIKINKIRKNYTITKKIEIEENEENFINLIVSLIGFLIGLTSIYLKIHKF</sequence>
<protein>
    <submittedName>
        <fullName evidence="3">PKD domain containing protein</fullName>
    </submittedName>
</protein>
<dbReference type="eggNOG" id="arCOG09552">
    <property type="taxonomic scope" value="Archaea"/>
</dbReference>
<dbReference type="SMART" id="SM00089">
    <property type="entry name" value="PKD"/>
    <property type="match status" value="1"/>
</dbReference>
<organism evidence="3 4">
    <name type="scientific">Methanocaldococcus infernus (strain DSM 11812 / JCM 15783 / ME)</name>
    <dbReference type="NCBI Taxonomy" id="573063"/>
    <lineage>
        <taxon>Archaea</taxon>
        <taxon>Methanobacteriati</taxon>
        <taxon>Methanobacteriota</taxon>
        <taxon>Methanomada group</taxon>
        <taxon>Methanococci</taxon>
        <taxon>Methanococcales</taxon>
        <taxon>Methanocaldococcaceae</taxon>
        <taxon>Methanocaldococcus</taxon>
    </lineage>
</organism>
<dbReference type="PROSITE" id="PS50093">
    <property type="entry name" value="PKD"/>
    <property type="match status" value="1"/>
</dbReference>
<dbReference type="InterPro" id="IPR000601">
    <property type="entry name" value="PKD_dom"/>
</dbReference>
<evidence type="ECO:0000259" key="2">
    <source>
        <dbReference type="PROSITE" id="PS50093"/>
    </source>
</evidence>
<dbReference type="HOGENOM" id="CLU_398292_0_0_2"/>
<keyword evidence="1" id="KW-0812">Transmembrane</keyword>
<dbReference type="Pfam" id="PF18911">
    <property type="entry name" value="PKD_4"/>
    <property type="match status" value="1"/>
</dbReference>
<feature type="transmembrane region" description="Helical" evidence="1">
    <location>
        <begin position="654"/>
        <end position="673"/>
    </location>
</feature>
<dbReference type="InterPro" id="IPR022409">
    <property type="entry name" value="PKD/Chitinase_dom"/>
</dbReference>
<name>D5VU05_METIM</name>
<dbReference type="Gene3D" id="2.60.40.10">
    <property type="entry name" value="Immunoglobulins"/>
    <property type="match status" value="1"/>
</dbReference>
<dbReference type="STRING" id="573063.Metin_1408"/>
<dbReference type="SUPFAM" id="SSF49299">
    <property type="entry name" value="PKD domain"/>
    <property type="match status" value="1"/>
</dbReference>
<feature type="domain" description="PKD" evidence="2">
    <location>
        <begin position="438"/>
        <end position="490"/>
    </location>
</feature>
<dbReference type="InterPro" id="IPR013783">
    <property type="entry name" value="Ig-like_fold"/>
</dbReference>